<dbReference type="InterPro" id="IPR038837">
    <property type="entry name" value="tRNA_ligase_1"/>
</dbReference>
<dbReference type="GO" id="GO:0003972">
    <property type="term" value="F:RNA ligase (ATP) activity"/>
    <property type="evidence" value="ECO:0007669"/>
    <property type="project" value="InterPro"/>
</dbReference>
<reference evidence="1" key="3">
    <citation type="journal article" date="2017" name="Nature">
        <title>Genome sequence of the progenitor of the wheat D genome Aegilops tauschii.</title>
        <authorList>
            <person name="Luo M.C."/>
            <person name="Gu Y.Q."/>
            <person name="Puiu D."/>
            <person name="Wang H."/>
            <person name="Twardziok S.O."/>
            <person name="Deal K.R."/>
            <person name="Huo N."/>
            <person name="Zhu T."/>
            <person name="Wang L."/>
            <person name="Wang Y."/>
            <person name="McGuire P.E."/>
            <person name="Liu S."/>
            <person name="Long H."/>
            <person name="Ramasamy R.K."/>
            <person name="Rodriguez J.C."/>
            <person name="Van S.L."/>
            <person name="Yuan L."/>
            <person name="Wang Z."/>
            <person name="Xia Z."/>
            <person name="Xiao L."/>
            <person name="Anderson O.D."/>
            <person name="Ouyang S."/>
            <person name="Liang Y."/>
            <person name="Zimin A.V."/>
            <person name="Pertea G."/>
            <person name="Qi P."/>
            <person name="Bennetzen J.L."/>
            <person name="Dai X."/>
            <person name="Dawson M.W."/>
            <person name="Muller H.G."/>
            <person name="Kugler K."/>
            <person name="Rivarola-Duarte L."/>
            <person name="Spannagl M."/>
            <person name="Mayer K.F.X."/>
            <person name="Lu F.H."/>
            <person name="Bevan M.W."/>
            <person name="Leroy P."/>
            <person name="Li P."/>
            <person name="You F.M."/>
            <person name="Sun Q."/>
            <person name="Liu Z."/>
            <person name="Lyons E."/>
            <person name="Wicker T."/>
            <person name="Salzberg S.L."/>
            <person name="Devos K.M."/>
            <person name="Dvorak J."/>
        </authorList>
    </citation>
    <scope>NUCLEOTIDE SEQUENCE [LARGE SCALE GENOMIC DNA]</scope>
    <source>
        <strain evidence="1">cv. AL8/78</strain>
    </source>
</reference>
<keyword evidence="2" id="KW-1185">Reference proteome</keyword>
<reference evidence="1" key="5">
    <citation type="journal article" date="2021" name="G3 (Bethesda)">
        <title>Aegilops tauschii genome assembly Aet v5.0 features greater sequence contiguity and improved annotation.</title>
        <authorList>
            <person name="Wang L."/>
            <person name="Zhu T."/>
            <person name="Rodriguez J.C."/>
            <person name="Deal K.R."/>
            <person name="Dubcovsky J."/>
            <person name="McGuire P.E."/>
            <person name="Lux T."/>
            <person name="Spannagl M."/>
            <person name="Mayer K.F.X."/>
            <person name="Baldrich P."/>
            <person name="Meyers B.C."/>
            <person name="Huo N."/>
            <person name="Gu Y.Q."/>
            <person name="Zhou H."/>
            <person name="Devos K.M."/>
            <person name="Bennetzen J.L."/>
            <person name="Unver T."/>
            <person name="Budak H."/>
            <person name="Gulick P.J."/>
            <person name="Galiba G."/>
            <person name="Kalapos B."/>
            <person name="Nelson D.R."/>
            <person name="Li P."/>
            <person name="You F.M."/>
            <person name="Luo M.C."/>
            <person name="Dvorak J."/>
        </authorList>
    </citation>
    <scope>NUCLEOTIDE SEQUENCE [LARGE SCALE GENOMIC DNA]</scope>
    <source>
        <strain evidence="1">cv. AL8/78</strain>
    </source>
</reference>
<evidence type="ECO:0000313" key="1">
    <source>
        <dbReference type="EnsemblPlants" id="AET2Gv20279200.25"/>
    </source>
</evidence>
<dbReference type="GO" id="GO:0006388">
    <property type="term" value="P:tRNA splicing, via endonucleolytic cleavage and ligation"/>
    <property type="evidence" value="ECO:0007669"/>
    <property type="project" value="InterPro"/>
</dbReference>
<organism evidence="1 2">
    <name type="scientific">Aegilops tauschii subsp. strangulata</name>
    <name type="common">Goatgrass</name>
    <dbReference type="NCBI Taxonomy" id="200361"/>
    <lineage>
        <taxon>Eukaryota</taxon>
        <taxon>Viridiplantae</taxon>
        <taxon>Streptophyta</taxon>
        <taxon>Embryophyta</taxon>
        <taxon>Tracheophyta</taxon>
        <taxon>Spermatophyta</taxon>
        <taxon>Magnoliopsida</taxon>
        <taxon>Liliopsida</taxon>
        <taxon>Poales</taxon>
        <taxon>Poaceae</taxon>
        <taxon>BOP clade</taxon>
        <taxon>Pooideae</taxon>
        <taxon>Triticodae</taxon>
        <taxon>Triticeae</taxon>
        <taxon>Triticinae</taxon>
        <taxon>Aegilops</taxon>
    </lineage>
</organism>
<proteinExistence type="predicted"/>
<reference evidence="2" key="1">
    <citation type="journal article" date="2014" name="Science">
        <title>Ancient hybridizations among the ancestral genomes of bread wheat.</title>
        <authorList>
            <consortium name="International Wheat Genome Sequencing Consortium,"/>
            <person name="Marcussen T."/>
            <person name="Sandve S.R."/>
            <person name="Heier L."/>
            <person name="Spannagl M."/>
            <person name="Pfeifer M."/>
            <person name="Jakobsen K.S."/>
            <person name="Wulff B.B."/>
            <person name="Steuernagel B."/>
            <person name="Mayer K.F."/>
            <person name="Olsen O.A."/>
        </authorList>
    </citation>
    <scope>NUCLEOTIDE SEQUENCE [LARGE SCALE GENOMIC DNA]</scope>
    <source>
        <strain evidence="2">cv. AL8/78</strain>
    </source>
</reference>
<reference evidence="1" key="4">
    <citation type="submission" date="2019-03" db="UniProtKB">
        <authorList>
            <consortium name="EnsemblPlants"/>
        </authorList>
    </citation>
    <scope>IDENTIFICATION</scope>
</reference>
<reference evidence="2" key="2">
    <citation type="journal article" date="2017" name="Nat. Plants">
        <title>The Aegilops tauschii genome reveals multiple impacts of transposons.</title>
        <authorList>
            <person name="Zhao G."/>
            <person name="Zou C."/>
            <person name="Li K."/>
            <person name="Wang K."/>
            <person name="Li T."/>
            <person name="Gao L."/>
            <person name="Zhang X."/>
            <person name="Wang H."/>
            <person name="Yang Z."/>
            <person name="Liu X."/>
            <person name="Jiang W."/>
            <person name="Mao L."/>
            <person name="Kong X."/>
            <person name="Jiao Y."/>
            <person name="Jia J."/>
        </authorList>
    </citation>
    <scope>NUCLEOTIDE SEQUENCE [LARGE SCALE GENOMIC DNA]</scope>
    <source>
        <strain evidence="2">cv. AL8/78</strain>
    </source>
</reference>
<accession>A0A453AW09</accession>
<dbReference type="AlphaFoldDB" id="A0A453AW09"/>
<protein>
    <submittedName>
        <fullName evidence="1">Uncharacterized protein</fullName>
    </submittedName>
</protein>
<sequence length="133" mass="15460">RKNQELWPLYRGFFVDVNLFKANNKKAAELSKDSNTLLRNINGALDSSLSSKDGLADEDSNLMVKLKFLTYKIRTFLIRNGLSTLFKDGPSAYRTYYLRQMKIWGTSASKQKELTKMLDEWYIAKFSLHSMYP</sequence>
<evidence type="ECO:0000313" key="2">
    <source>
        <dbReference type="Proteomes" id="UP000015105"/>
    </source>
</evidence>
<dbReference type="EnsemblPlants" id="AET2Gv20279200.25">
    <property type="protein sequence ID" value="AET2Gv20279200.25"/>
    <property type="gene ID" value="AET2Gv20279200"/>
</dbReference>
<dbReference type="Gramene" id="AET2Gv20279200.25">
    <property type="protein sequence ID" value="AET2Gv20279200.25"/>
    <property type="gene ID" value="AET2Gv20279200"/>
</dbReference>
<name>A0A453AW09_AEGTS</name>
<dbReference type="Proteomes" id="UP000015105">
    <property type="component" value="Chromosome 2D"/>
</dbReference>
<dbReference type="PANTHER" id="PTHR35460">
    <property type="entry name" value="TRNA LIGASE 1"/>
    <property type="match status" value="1"/>
</dbReference>
<dbReference type="PANTHER" id="PTHR35460:SF1">
    <property type="entry name" value="TRNA LIGASE 1"/>
    <property type="match status" value="1"/>
</dbReference>